<proteinExistence type="predicted"/>
<evidence type="ECO:0000256" key="2">
    <source>
        <dbReference type="ARBA" id="ARBA00023242"/>
    </source>
</evidence>
<feature type="compositionally biased region" description="Basic residues" evidence="4">
    <location>
        <begin position="159"/>
        <end position="174"/>
    </location>
</feature>
<keyword evidence="2 3" id="KW-0539">Nucleus</keyword>
<dbReference type="InterPro" id="IPR051356">
    <property type="entry name" value="SOX/SOX-like_TF"/>
</dbReference>
<feature type="region of interest" description="Disordered" evidence="4">
    <location>
        <begin position="729"/>
        <end position="756"/>
    </location>
</feature>
<dbReference type="CDD" id="cd01389">
    <property type="entry name" value="HMG-box_ROX1-like"/>
    <property type="match status" value="1"/>
</dbReference>
<name>A0A5C5FPD8_9BASI</name>
<feature type="region of interest" description="Disordered" evidence="4">
    <location>
        <begin position="976"/>
        <end position="1014"/>
    </location>
</feature>
<feature type="domain" description="HMG box" evidence="5">
    <location>
        <begin position="173"/>
        <end position="258"/>
    </location>
</feature>
<dbReference type="GO" id="GO:0000981">
    <property type="term" value="F:DNA-binding transcription factor activity, RNA polymerase II-specific"/>
    <property type="evidence" value="ECO:0007669"/>
    <property type="project" value="TreeGrafter"/>
</dbReference>
<dbReference type="InterPro" id="IPR009071">
    <property type="entry name" value="HMG_box_dom"/>
</dbReference>
<dbReference type="GO" id="GO:0000978">
    <property type="term" value="F:RNA polymerase II cis-regulatory region sequence-specific DNA binding"/>
    <property type="evidence" value="ECO:0007669"/>
    <property type="project" value="TreeGrafter"/>
</dbReference>
<dbReference type="PANTHER" id="PTHR45789:SF2">
    <property type="entry name" value="FI18025P1"/>
    <property type="match status" value="1"/>
</dbReference>
<feature type="region of interest" description="Disordered" evidence="4">
    <location>
        <begin position="250"/>
        <end position="288"/>
    </location>
</feature>
<protein>
    <recommendedName>
        <fullName evidence="5">HMG box domain-containing protein</fullName>
    </recommendedName>
</protein>
<feature type="compositionally biased region" description="Polar residues" evidence="4">
    <location>
        <begin position="897"/>
        <end position="910"/>
    </location>
</feature>
<feature type="compositionally biased region" description="Low complexity" evidence="4">
    <location>
        <begin position="38"/>
        <end position="66"/>
    </location>
</feature>
<dbReference type="AlphaFoldDB" id="A0A5C5FPD8"/>
<feature type="region of interest" description="Disordered" evidence="4">
    <location>
        <begin position="323"/>
        <end position="388"/>
    </location>
</feature>
<sequence>MSYDDRDQYITAPHQPAFSLQPPTPITAMSDAAHYTVSSSSSSTSPMPIPISASSSRASSRAGTPSLSRSGSARHHPYSPASFKEQPLPLLRPRSATSASDHSTYDSEFSSASFDAYGSSVDSYGFSPPSSYDLEVSRPSTASSPYVADGPVKIGRNGKPVKSHSRKQAPGHIKRPPNAFILFRSHCCSPESADPSQPEPPGTAHARYLASLEINNSQHISMIVSQVWNSLKAEDRAYWDDKARLAKEEHKRLHPDYRYRPQQRAKETVRRRKKPEPKERHQERSACTQVAQQVLKLDGTGHVPIYDDDDMLVNLELHGHGSVPSGLPTAQAGPRDEVAAPFGSSPDNDKPARRTSPRKTARTRRAPVKPKAQAATPTPAPAAQGASSRGLCTIQLNPTLAAPAQSSHQYSYPFPAPSTHEPSLLSQRFELGDFSSASATRAPYGRRTSHTRTHVYESTDNDDQFSYMAQLNSHLGSQLSAQHSSASFPIDPRLADATDPSSQGYPAFPADVSPFDPHFSYAPPASVPQTAYSASPYPVSSAPAPAPASSRPATAHDDGLSRMQSYTLGVPSSSASSTSSFGSSFGDLPNPGAMLAERRAAAPPVSLDALQQRRGTICASDIGAAGGGDLMLISPLTTTFNGRRQSVGWQSTLRRVSLVGGNVPFPQPGEGQSLAPAAPPGRRSSLATGVISAQEFEAFTFSQALLETIPAEPADDLFAGYAFGTATGLSPPGLDADESERPSTAGSTWSEDGVERLDGQLPPGFFDRRRSTIVASKFVSSLSSEAGSPSSQTYHVGSTDFFLPPGSALSTAPTSASMSLEPTHFDGQVPQSSPAFGSPDFGGSFQPHAPFHRLSIGNILASAATCDMGDWSCAPPAPTSAATGLPGDNGGSPEWLASTQQGDDSGSGMHTTALSVLNERRAHLSTSPQVPQAGQLDNETSLAREQGNEHTYVFLTMDQLQDEKLMSALQGGGYGIALSMPPEDSSSPPLPSPGSVPSVGNLCLGSPSSAPVPL</sequence>
<evidence type="ECO:0000256" key="3">
    <source>
        <dbReference type="PROSITE-ProRule" id="PRU00267"/>
    </source>
</evidence>
<dbReference type="OrthoDB" id="6247875at2759"/>
<feature type="region of interest" description="Disordered" evidence="4">
    <location>
        <begin position="532"/>
        <end position="558"/>
    </location>
</feature>
<dbReference type="PROSITE" id="PS50118">
    <property type="entry name" value="HMG_BOX_2"/>
    <property type="match status" value="1"/>
</dbReference>
<dbReference type="PANTHER" id="PTHR45789">
    <property type="entry name" value="FI18025P1"/>
    <property type="match status" value="1"/>
</dbReference>
<dbReference type="GO" id="GO:0005634">
    <property type="term" value="C:nucleus"/>
    <property type="evidence" value="ECO:0007669"/>
    <property type="project" value="UniProtKB-UniRule"/>
</dbReference>
<feature type="region of interest" description="Disordered" evidence="4">
    <location>
        <begin position="130"/>
        <end position="174"/>
    </location>
</feature>
<organism evidence="6 7">
    <name type="scientific">Rhodotorula diobovata</name>
    <dbReference type="NCBI Taxonomy" id="5288"/>
    <lineage>
        <taxon>Eukaryota</taxon>
        <taxon>Fungi</taxon>
        <taxon>Dikarya</taxon>
        <taxon>Basidiomycota</taxon>
        <taxon>Pucciniomycotina</taxon>
        <taxon>Microbotryomycetes</taxon>
        <taxon>Sporidiobolales</taxon>
        <taxon>Sporidiobolaceae</taxon>
        <taxon>Rhodotorula</taxon>
    </lineage>
</organism>
<dbReference type="EMBL" id="SOZI01000127">
    <property type="protein sequence ID" value="TNY18663.1"/>
    <property type="molecule type" value="Genomic_DNA"/>
</dbReference>
<feature type="compositionally biased region" description="Low complexity" evidence="4">
    <location>
        <begin position="369"/>
        <end position="386"/>
    </location>
</feature>
<evidence type="ECO:0000256" key="4">
    <source>
        <dbReference type="SAM" id="MobiDB-lite"/>
    </source>
</evidence>
<feature type="region of interest" description="Disordered" evidence="4">
    <location>
        <begin position="1"/>
        <end position="106"/>
    </location>
</feature>
<gene>
    <name evidence="6" type="ORF">DMC30DRAFT_418618</name>
</gene>
<feature type="region of interest" description="Disordered" evidence="4">
    <location>
        <begin position="877"/>
        <end position="910"/>
    </location>
</feature>
<keyword evidence="1 3" id="KW-0238">DNA-binding</keyword>
<dbReference type="Gene3D" id="1.10.30.10">
    <property type="entry name" value="High mobility group box domain"/>
    <property type="match status" value="1"/>
</dbReference>
<dbReference type="Proteomes" id="UP000311382">
    <property type="component" value="Unassembled WGS sequence"/>
</dbReference>
<evidence type="ECO:0000256" key="1">
    <source>
        <dbReference type="ARBA" id="ARBA00023125"/>
    </source>
</evidence>
<feature type="compositionally biased region" description="Basic residues" evidence="4">
    <location>
        <begin position="353"/>
        <end position="368"/>
    </location>
</feature>
<dbReference type="InterPro" id="IPR036910">
    <property type="entry name" value="HMG_box_dom_sf"/>
</dbReference>
<keyword evidence="7" id="KW-1185">Reference proteome</keyword>
<reference evidence="6 7" key="1">
    <citation type="submission" date="2019-03" db="EMBL/GenBank/DDBJ databases">
        <title>Rhodosporidium diobovatum UCD-FST 08-225 genome sequencing, assembly, and annotation.</title>
        <authorList>
            <person name="Fakankun I.U."/>
            <person name="Fristensky B."/>
            <person name="Levin D.B."/>
        </authorList>
    </citation>
    <scope>NUCLEOTIDE SEQUENCE [LARGE SCALE GENOMIC DNA]</scope>
    <source>
        <strain evidence="6 7">UCD-FST 08-225</strain>
    </source>
</reference>
<feature type="compositionally biased region" description="Low complexity" evidence="4">
    <location>
        <begin position="532"/>
        <end position="553"/>
    </location>
</feature>
<feature type="compositionally biased region" description="Polar residues" evidence="4">
    <location>
        <begin position="95"/>
        <end position="106"/>
    </location>
</feature>
<accession>A0A5C5FPD8</accession>
<feature type="DNA-binding region" description="HMG box" evidence="3">
    <location>
        <begin position="173"/>
        <end position="258"/>
    </location>
</feature>
<feature type="region of interest" description="Disordered" evidence="4">
    <location>
        <begin position="564"/>
        <end position="583"/>
    </location>
</feature>
<feature type="compositionally biased region" description="Basic and acidic residues" evidence="4">
    <location>
        <begin position="250"/>
        <end position="268"/>
    </location>
</feature>
<dbReference type="SMART" id="SM00398">
    <property type="entry name" value="HMG"/>
    <property type="match status" value="1"/>
</dbReference>
<evidence type="ECO:0000259" key="5">
    <source>
        <dbReference type="PROSITE" id="PS50118"/>
    </source>
</evidence>
<dbReference type="STRING" id="5288.A0A5C5FPD8"/>
<dbReference type="SUPFAM" id="SSF47095">
    <property type="entry name" value="HMG-box"/>
    <property type="match status" value="1"/>
</dbReference>
<feature type="region of interest" description="Disordered" evidence="4">
    <location>
        <begin position="811"/>
        <end position="844"/>
    </location>
</feature>
<comment type="caution">
    <text evidence="6">The sequence shown here is derived from an EMBL/GenBank/DDBJ whole genome shotgun (WGS) entry which is preliminary data.</text>
</comment>
<evidence type="ECO:0000313" key="6">
    <source>
        <dbReference type="EMBL" id="TNY18663.1"/>
    </source>
</evidence>
<feature type="compositionally biased region" description="Low complexity" evidence="4">
    <location>
        <begin position="572"/>
        <end position="583"/>
    </location>
</feature>
<feature type="compositionally biased region" description="Polar residues" evidence="4">
    <location>
        <begin position="811"/>
        <end position="820"/>
    </location>
</feature>
<dbReference type="Pfam" id="PF00505">
    <property type="entry name" value="HMG_box"/>
    <property type="match status" value="1"/>
</dbReference>
<evidence type="ECO:0000313" key="7">
    <source>
        <dbReference type="Proteomes" id="UP000311382"/>
    </source>
</evidence>